<dbReference type="PANTHER" id="PTHR43087">
    <property type="entry name" value="LYSINE/ARGININE/ORNITHINE TRANSPORT SYSTEM KINASE"/>
    <property type="match status" value="1"/>
</dbReference>
<dbReference type="STRING" id="1805029.AUK42_02750"/>
<gene>
    <name evidence="7" type="ORF">AUK42_02750</name>
    <name evidence="9" type="ORF">COZ07_04645</name>
    <name evidence="8" type="ORF">COZ58_04295</name>
</gene>
<dbReference type="PANTHER" id="PTHR43087:SF1">
    <property type="entry name" value="LAO_AO TRANSPORT SYSTEM ATPASE"/>
    <property type="match status" value="1"/>
</dbReference>
<sequence length="319" mass="35051">MEMIEKIINGDRKVAAKLITLAENDFNQAQNILKELYSYTGNALVIGITGPPGAGKSTITDQLTKSLRKQGKTVGIVAIDPTSPFTGGALLGDRIRMQDLSTDQGVFIRSMGTRGNLGGLSPATQSTVRILDALGKDIIFIETVGVGQAEVEIVKVADMVVLITMPGMGDDIQIIKAGIMEIGDILVVNKADKEGCERLVTEIEMMLDFNPKSKWRPPVLKTIAIDNIGIQELLQEINNHLKYLNESGELEQRRQESAKKEIFDLIQEKWKEILSSSINNGFLNKIAAKIVKREEDPYTAVKKLSNILIHSYTQGGMNK</sequence>
<dbReference type="CDD" id="cd03114">
    <property type="entry name" value="MMAA-like"/>
    <property type="match status" value="1"/>
</dbReference>
<accession>A0A2M7PQ80</accession>
<dbReference type="EMBL" id="PFKO01000171">
    <property type="protein sequence ID" value="PIY32760.1"/>
    <property type="molecule type" value="Genomic_DNA"/>
</dbReference>
<dbReference type="InterPro" id="IPR027417">
    <property type="entry name" value="P-loop_NTPase"/>
</dbReference>
<evidence type="ECO:0000256" key="5">
    <source>
        <dbReference type="ARBA" id="ARBA00023186"/>
    </source>
</evidence>
<dbReference type="AlphaFoldDB" id="A0A1J5GW89"/>
<name>A0A1J5GW89_9BACT</name>
<dbReference type="GO" id="GO:0005525">
    <property type="term" value="F:GTP binding"/>
    <property type="evidence" value="ECO:0007669"/>
    <property type="project" value="UniProtKB-KW"/>
</dbReference>
<evidence type="ECO:0000313" key="8">
    <source>
        <dbReference type="EMBL" id="PIX34335.1"/>
    </source>
</evidence>
<dbReference type="EMBL" id="MNYY01000053">
    <property type="protein sequence ID" value="OIP72070.1"/>
    <property type="molecule type" value="Genomic_DNA"/>
</dbReference>
<reference evidence="11 12" key="3">
    <citation type="submission" date="2017-09" db="EMBL/GenBank/DDBJ databases">
        <title>Depth-based differentiation of microbial function through sediment-hosted aquifers and enrichment of novel symbionts in the deep terrestrial subsurface.</title>
        <authorList>
            <person name="Probst A.J."/>
            <person name="Ladd B."/>
            <person name="Jarett J.K."/>
            <person name="Geller-Mcgrath D.E."/>
            <person name="Sieber C.M."/>
            <person name="Emerson J.B."/>
            <person name="Anantharaman K."/>
            <person name="Thomas B.C."/>
            <person name="Malmstrom R."/>
            <person name="Stieglmeier M."/>
            <person name="Klingl A."/>
            <person name="Woyke T."/>
            <person name="Ryan C.M."/>
            <person name="Banfield J.F."/>
        </authorList>
    </citation>
    <scope>NUCLEOTIDE SEQUENCE [LARGE SCALE GENOMIC DNA]</scope>
    <source>
        <strain evidence="9">CG_4_10_14_3_um_filter_34_13</strain>
    </source>
</reference>
<organism evidence="7 10">
    <name type="scientific">Candidatus Infernicultor aquiphilus</name>
    <dbReference type="NCBI Taxonomy" id="1805029"/>
    <lineage>
        <taxon>Bacteria</taxon>
        <taxon>Pseudomonadati</taxon>
        <taxon>Atribacterota</taxon>
        <taxon>Candidatus Phoenicimicrobiia</taxon>
        <taxon>Candidatus Pheonicimicrobiales</taxon>
        <taxon>Candidatus Phoenicimicrobiaceae</taxon>
        <taxon>Candidatus Infernicultor</taxon>
    </lineage>
</organism>
<dbReference type="Proteomes" id="UP000230646">
    <property type="component" value="Unassembled WGS sequence"/>
</dbReference>
<comment type="caution">
    <text evidence="7">The sequence shown here is derived from an EMBL/GenBank/DDBJ whole genome shotgun (WGS) entry which is preliminary data.</text>
</comment>
<accession>A0A2M7K866</accession>
<evidence type="ECO:0000313" key="11">
    <source>
        <dbReference type="Proteomes" id="UP000230646"/>
    </source>
</evidence>
<proteinExistence type="inferred from homology"/>
<evidence type="ECO:0000256" key="1">
    <source>
        <dbReference type="ARBA" id="ARBA00009625"/>
    </source>
</evidence>
<dbReference type="Proteomes" id="UP000231493">
    <property type="component" value="Unassembled WGS sequence"/>
</dbReference>
<comment type="similarity">
    <text evidence="1">Belongs to the SIMIBI class G3E GTPase family. ArgK/MeaB subfamily.</text>
</comment>
<dbReference type="EMBL" id="PFIP01000083">
    <property type="protein sequence ID" value="PIX34335.1"/>
    <property type="molecule type" value="Genomic_DNA"/>
</dbReference>
<dbReference type="Gene3D" id="3.40.50.300">
    <property type="entry name" value="P-loop containing nucleotide triphosphate hydrolases"/>
    <property type="match status" value="1"/>
</dbReference>
<dbReference type="InterPro" id="IPR052040">
    <property type="entry name" value="GTPase/Isobutyryl-CoA_mutase"/>
</dbReference>
<accession>A0A1J5GW89</accession>
<keyword evidence="3" id="KW-0378">Hydrolase</keyword>
<dbReference type="InterPro" id="IPR003593">
    <property type="entry name" value="AAA+_ATPase"/>
</dbReference>
<feature type="domain" description="AAA+ ATPase" evidence="6">
    <location>
        <begin position="42"/>
        <end position="186"/>
    </location>
</feature>
<evidence type="ECO:0000313" key="7">
    <source>
        <dbReference type="EMBL" id="OIP72070.1"/>
    </source>
</evidence>
<reference evidence="7 10" key="1">
    <citation type="journal article" date="2016" name="Environ. Microbiol.">
        <title>Genomic resolution of a cold subsurface aquifer community provides metabolic insights for novel microbes adapted to high CO concentrations.</title>
        <authorList>
            <person name="Probst A.J."/>
            <person name="Castelle C.J."/>
            <person name="Singh A."/>
            <person name="Brown C.T."/>
            <person name="Anantharaman K."/>
            <person name="Sharon I."/>
            <person name="Hug L.A."/>
            <person name="Burstein D."/>
            <person name="Emerson J.B."/>
            <person name="Thomas B.C."/>
            <person name="Banfield J.F."/>
        </authorList>
    </citation>
    <scope>NUCLEOTIDE SEQUENCE [LARGE SCALE GENOMIC DNA]</scope>
    <source>
        <strain evidence="7">CG2_30_33_13</strain>
    </source>
</reference>
<evidence type="ECO:0000256" key="3">
    <source>
        <dbReference type="ARBA" id="ARBA00022801"/>
    </source>
</evidence>
<dbReference type="GO" id="GO:0003924">
    <property type="term" value="F:GTPase activity"/>
    <property type="evidence" value="ECO:0007669"/>
    <property type="project" value="InterPro"/>
</dbReference>
<reference evidence="8" key="2">
    <citation type="submission" date="2017-09" db="EMBL/GenBank/DDBJ databases">
        <title>Depth-based differentiation of microbial function through sediment-hosted aquifers and enrichment of novel symbionts in the deep terrestrial subsurface.</title>
        <authorList>
            <person name="Probst A.J."/>
            <person name="Ladd B."/>
            <person name="Jarett J.K."/>
            <person name="Geller-Mcgrath D.E."/>
            <person name="Sieber C.M.K."/>
            <person name="Emerson J.B."/>
            <person name="Anantharaman K."/>
            <person name="Thomas B.C."/>
            <person name="Malmstrom R."/>
            <person name="Stieglmeier M."/>
            <person name="Klingl A."/>
            <person name="Woyke T."/>
            <person name="Ryan C.M."/>
            <person name="Banfield J.F."/>
        </authorList>
    </citation>
    <scope>NUCLEOTIDE SEQUENCE</scope>
    <source>
        <strain evidence="8">CG_4_8_14_3_um_filter_34_18</strain>
    </source>
</reference>
<keyword evidence="2" id="KW-0547">Nucleotide-binding</keyword>
<evidence type="ECO:0000313" key="9">
    <source>
        <dbReference type="EMBL" id="PIY32760.1"/>
    </source>
</evidence>
<keyword evidence="4" id="KW-0342">GTP-binding</keyword>
<keyword evidence="5" id="KW-0143">Chaperone</keyword>
<dbReference type="SUPFAM" id="SSF52540">
    <property type="entry name" value="P-loop containing nucleoside triphosphate hydrolases"/>
    <property type="match status" value="1"/>
</dbReference>
<dbReference type="SMART" id="SM00382">
    <property type="entry name" value="AAA"/>
    <property type="match status" value="1"/>
</dbReference>
<dbReference type="RefSeq" id="WP_406607433.1">
    <property type="nucleotide sequence ID" value="NZ_PFKO01000171.1"/>
</dbReference>
<dbReference type="NCBIfam" id="TIGR00750">
    <property type="entry name" value="lao"/>
    <property type="match status" value="1"/>
</dbReference>
<evidence type="ECO:0000256" key="2">
    <source>
        <dbReference type="ARBA" id="ARBA00022741"/>
    </source>
</evidence>
<dbReference type="Pfam" id="PF03308">
    <property type="entry name" value="MeaB"/>
    <property type="match status" value="1"/>
</dbReference>
<evidence type="ECO:0000256" key="4">
    <source>
        <dbReference type="ARBA" id="ARBA00023134"/>
    </source>
</evidence>
<evidence type="ECO:0000259" key="6">
    <source>
        <dbReference type="SMART" id="SM00382"/>
    </source>
</evidence>
<evidence type="ECO:0000313" key="12">
    <source>
        <dbReference type="Proteomes" id="UP000231493"/>
    </source>
</evidence>
<protein>
    <submittedName>
        <fullName evidence="7 8">GTPase</fullName>
    </submittedName>
</protein>
<dbReference type="InterPro" id="IPR005129">
    <property type="entry name" value="GTPase_ArgK"/>
</dbReference>
<evidence type="ECO:0000313" key="10">
    <source>
        <dbReference type="Proteomes" id="UP000182763"/>
    </source>
</evidence>
<dbReference type="Proteomes" id="UP000182763">
    <property type="component" value="Unassembled WGS sequence"/>
</dbReference>